<evidence type="ECO:0000313" key="2">
    <source>
        <dbReference type="EMBL" id="RSH86836.1"/>
    </source>
</evidence>
<gene>
    <name evidence="2" type="ORF">EHS24_005111</name>
</gene>
<protein>
    <submittedName>
        <fullName evidence="2">Uncharacterized protein</fullName>
    </submittedName>
</protein>
<feature type="region of interest" description="Disordered" evidence="1">
    <location>
        <begin position="1"/>
        <end position="92"/>
    </location>
</feature>
<dbReference type="GeneID" id="39589654"/>
<feature type="compositionally biased region" description="Polar residues" evidence="1">
    <location>
        <begin position="21"/>
        <end position="41"/>
    </location>
</feature>
<dbReference type="RefSeq" id="XP_028479621.1">
    <property type="nucleotide sequence ID" value="XM_028620649.1"/>
</dbReference>
<sequence>MALPSSSDLQESDGRSRARNMRSQPSTSGSDADVDSASQAKIDTYMTRKKRYTKSKSSKVPDGKTSNGTSGKTASLSEESPKVPPCRCQGPNDDWDPRFVTIDVKAATGPIPLVKPRYYDDRGRQWDKLHPGRANATKLRTVKNYLHQARVIDIPIGLSEEDLTWFLKHLKRLEIARFYNLMDTEEPEITTVPVSAHTVVLPSFTIDDDNRWDGYLHPDNVKVVFNVLYRPEEGSFTYVNSWLQPLQFLVRVQQLVFLCAVPFGPLEKYSSNLCEEEAFLNWQAFVEFLADIVVLNNNLVVTAVGIPFPPVTGGVTPPTPQPLKDALHSTFTPYLKEHKGCSAEEYESQLTPGQFQLEYMPCDYAGKFEPYTSEADDKTNSM</sequence>
<dbReference type="Proteomes" id="UP000279236">
    <property type="component" value="Unassembled WGS sequence"/>
</dbReference>
<comment type="caution">
    <text evidence="2">The sequence shown here is derived from an EMBL/GenBank/DDBJ whole genome shotgun (WGS) entry which is preliminary data.</text>
</comment>
<evidence type="ECO:0000313" key="3">
    <source>
        <dbReference type="Proteomes" id="UP000279236"/>
    </source>
</evidence>
<evidence type="ECO:0000256" key="1">
    <source>
        <dbReference type="SAM" id="MobiDB-lite"/>
    </source>
</evidence>
<feature type="compositionally biased region" description="Polar residues" evidence="1">
    <location>
        <begin position="64"/>
        <end position="78"/>
    </location>
</feature>
<keyword evidence="3" id="KW-1185">Reference proteome</keyword>
<reference evidence="2 3" key="1">
    <citation type="submission" date="2018-11" db="EMBL/GenBank/DDBJ databases">
        <title>Genome sequence of Apiotrichum porosum DSM 27194.</title>
        <authorList>
            <person name="Aliyu H."/>
            <person name="Gorte O."/>
            <person name="Ochsenreither K."/>
        </authorList>
    </citation>
    <scope>NUCLEOTIDE SEQUENCE [LARGE SCALE GENOMIC DNA]</scope>
    <source>
        <strain evidence="2 3">DSM 27194</strain>
    </source>
</reference>
<organism evidence="2 3">
    <name type="scientific">Apiotrichum porosum</name>
    <dbReference type="NCBI Taxonomy" id="105984"/>
    <lineage>
        <taxon>Eukaryota</taxon>
        <taxon>Fungi</taxon>
        <taxon>Dikarya</taxon>
        <taxon>Basidiomycota</taxon>
        <taxon>Agaricomycotina</taxon>
        <taxon>Tremellomycetes</taxon>
        <taxon>Trichosporonales</taxon>
        <taxon>Trichosporonaceae</taxon>
        <taxon>Apiotrichum</taxon>
    </lineage>
</organism>
<name>A0A427Y700_9TREE</name>
<feature type="compositionally biased region" description="Basic residues" evidence="1">
    <location>
        <begin position="47"/>
        <end position="57"/>
    </location>
</feature>
<dbReference type="EMBL" id="RSCE01000002">
    <property type="protein sequence ID" value="RSH86836.1"/>
    <property type="molecule type" value="Genomic_DNA"/>
</dbReference>
<proteinExistence type="predicted"/>
<accession>A0A427Y700</accession>
<dbReference type="AlphaFoldDB" id="A0A427Y700"/>